<dbReference type="SUPFAM" id="SSF52283">
    <property type="entry name" value="Formate/glycerate dehydrogenase catalytic domain-like"/>
    <property type="match status" value="1"/>
</dbReference>
<dbReference type="PANTHER" id="PTHR43333:SF1">
    <property type="entry name" value="D-ISOMER SPECIFIC 2-HYDROXYACID DEHYDROGENASE NAD-BINDING DOMAIN-CONTAINING PROTEIN"/>
    <property type="match status" value="1"/>
</dbReference>
<dbReference type="InterPro" id="IPR006139">
    <property type="entry name" value="D-isomer_2_OHA_DH_cat_dom"/>
</dbReference>
<evidence type="ECO:0000259" key="5">
    <source>
        <dbReference type="Pfam" id="PF00389"/>
    </source>
</evidence>
<dbReference type="RefSeq" id="WP_092734154.1">
    <property type="nucleotide sequence ID" value="NZ_FNPC01000009.1"/>
</dbReference>
<dbReference type="OrthoDB" id="168224at2157"/>
<dbReference type="InterPro" id="IPR036291">
    <property type="entry name" value="NAD(P)-bd_dom_sf"/>
</dbReference>
<keyword evidence="2" id="KW-0520">NAD</keyword>
<dbReference type="CDD" id="cd05300">
    <property type="entry name" value="2-Hacid_dh_1"/>
    <property type="match status" value="1"/>
</dbReference>
<evidence type="ECO:0000313" key="8">
    <source>
        <dbReference type="Proteomes" id="UP000199079"/>
    </source>
</evidence>
<feature type="domain" description="D-isomer specific 2-hydroxyacid dehydrogenase NAD-binding" evidence="6">
    <location>
        <begin position="132"/>
        <end position="304"/>
    </location>
</feature>
<dbReference type="Pfam" id="PF00389">
    <property type="entry name" value="2-Hacid_dh"/>
    <property type="match status" value="1"/>
</dbReference>
<feature type="domain" description="D-isomer specific 2-hydroxyacid dehydrogenase catalytic" evidence="5">
    <location>
        <begin position="76"/>
        <end position="335"/>
    </location>
</feature>
<sequence>MSDPDVDSSDPDVGASDSDVDSPDPDVLVLRQKLHGQDGADYAAILRERLPDRNIVHPATPDEQREYLRTARVATGFELDRDQLAAAENLELFAGVYAGTGHLDLEAFEDHGVAVTNASGVHVPNISEHVIGSLIAHARQFPRAWDNKQRGAWQTHPVLELQGSTVAIVGLGAIGTGIARRLDAFGVETLGVRYTPEKGGPTDEVYGFDDVHAAVAAADHVVLACPLTETTAGLVDAELLTSMPTHGILVNIARGGVVETDALLEALRHDEIRAAALDVTDPEPLPNDHPLWDLDNVTITAHNAGNTPNYFDRCAEILAGNVERLASGAELENRVV</sequence>
<gene>
    <name evidence="7" type="ORF">SAMN05216564_10919</name>
</gene>
<protein>
    <submittedName>
        <fullName evidence="7">Phosphoglycerate dehydrogenase</fullName>
    </submittedName>
</protein>
<reference evidence="8" key="1">
    <citation type="submission" date="2016-10" db="EMBL/GenBank/DDBJ databases">
        <authorList>
            <person name="Varghese N."/>
            <person name="Submissions S."/>
        </authorList>
    </citation>
    <scope>NUCLEOTIDE SEQUENCE [LARGE SCALE GENOMIC DNA]</scope>
    <source>
        <strain evidence="8">DC30,IBRC 10041,KCTC 4046</strain>
    </source>
</reference>
<dbReference type="EMBL" id="FNPC01000009">
    <property type="protein sequence ID" value="SDY73645.1"/>
    <property type="molecule type" value="Genomic_DNA"/>
</dbReference>
<dbReference type="AlphaFoldDB" id="A0A1H3MC93"/>
<keyword evidence="8" id="KW-1185">Reference proteome</keyword>
<evidence type="ECO:0000256" key="4">
    <source>
        <dbReference type="SAM" id="MobiDB-lite"/>
    </source>
</evidence>
<keyword evidence="1 3" id="KW-0560">Oxidoreductase</keyword>
<dbReference type="PANTHER" id="PTHR43333">
    <property type="entry name" value="2-HACID_DH_C DOMAIN-CONTAINING PROTEIN"/>
    <property type="match status" value="1"/>
</dbReference>
<proteinExistence type="inferred from homology"/>
<comment type="similarity">
    <text evidence="3">Belongs to the D-isomer specific 2-hydroxyacid dehydrogenase family.</text>
</comment>
<evidence type="ECO:0000256" key="1">
    <source>
        <dbReference type="ARBA" id="ARBA00023002"/>
    </source>
</evidence>
<feature type="region of interest" description="Disordered" evidence="4">
    <location>
        <begin position="1"/>
        <end position="25"/>
    </location>
</feature>
<dbReference type="GO" id="GO:0051287">
    <property type="term" value="F:NAD binding"/>
    <property type="evidence" value="ECO:0007669"/>
    <property type="project" value="InterPro"/>
</dbReference>
<dbReference type="GO" id="GO:0016616">
    <property type="term" value="F:oxidoreductase activity, acting on the CH-OH group of donors, NAD or NADP as acceptor"/>
    <property type="evidence" value="ECO:0007669"/>
    <property type="project" value="InterPro"/>
</dbReference>
<accession>A0A1H3MC93</accession>
<organism evidence="7 8">
    <name type="scientific">Halopenitus persicus</name>
    <dbReference type="NCBI Taxonomy" id="1048396"/>
    <lineage>
        <taxon>Archaea</taxon>
        <taxon>Methanobacteriati</taxon>
        <taxon>Methanobacteriota</taxon>
        <taxon>Stenosarchaea group</taxon>
        <taxon>Halobacteria</taxon>
        <taxon>Halobacteriales</taxon>
        <taxon>Haloferacaceae</taxon>
        <taxon>Halopenitus</taxon>
    </lineage>
</organism>
<dbReference type="Proteomes" id="UP000199079">
    <property type="component" value="Unassembled WGS sequence"/>
</dbReference>
<name>A0A1H3MC93_9EURY</name>
<evidence type="ECO:0000256" key="2">
    <source>
        <dbReference type="ARBA" id="ARBA00023027"/>
    </source>
</evidence>
<feature type="compositionally biased region" description="Acidic residues" evidence="4">
    <location>
        <begin position="1"/>
        <end position="10"/>
    </location>
</feature>
<evidence type="ECO:0000256" key="3">
    <source>
        <dbReference type="RuleBase" id="RU003719"/>
    </source>
</evidence>
<evidence type="ECO:0000259" key="6">
    <source>
        <dbReference type="Pfam" id="PF02826"/>
    </source>
</evidence>
<dbReference type="Gene3D" id="3.40.50.720">
    <property type="entry name" value="NAD(P)-binding Rossmann-like Domain"/>
    <property type="match status" value="2"/>
</dbReference>
<dbReference type="InterPro" id="IPR006140">
    <property type="entry name" value="D-isomer_DH_NAD-bd"/>
</dbReference>
<dbReference type="Pfam" id="PF02826">
    <property type="entry name" value="2-Hacid_dh_C"/>
    <property type="match status" value="1"/>
</dbReference>
<evidence type="ECO:0000313" key="7">
    <source>
        <dbReference type="EMBL" id="SDY73645.1"/>
    </source>
</evidence>
<dbReference type="SUPFAM" id="SSF51735">
    <property type="entry name" value="NAD(P)-binding Rossmann-fold domains"/>
    <property type="match status" value="1"/>
</dbReference>